<comment type="function">
    <text evidence="6">Involved in the third step of the chorismate pathway, which leads to the biosynthesis of aromatic amino acids. Catalyzes the cis-dehydration of 3-dehydroquinate (DHQ) and introduces the first double bond of the aromatic ring to yield 3-dehydroshikimate.</text>
</comment>
<dbReference type="GO" id="GO:0009073">
    <property type="term" value="P:aromatic amino acid family biosynthetic process"/>
    <property type="evidence" value="ECO:0007669"/>
    <property type="project" value="UniProtKB-KW"/>
</dbReference>
<feature type="active site" description="Schiff-base intermediate with substrate" evidence="6">
    <location>
        <position position="147"/>
    </location>
</feature>
<dbReference type="CDD" id="cd00502">
    <property type="entry name" value="DHQase_I"/>
    <property type="match status" value="1"/>
</dbReference>
<comment type="caution">
    <text evidence="6">Lacks conserved residue(s) required for the propagation of feature annotation.</text>
</comment>
<comment type="similarity">
    <text evidence="6">Belongs to the type-I 3-dehydroquinase family.</text>
</comment>
<protein>
    <recommendedName>
        <fullName evidence="6">3-dehydroquinate dehydratase</fullName>
        <shortName evidence="6">3-dehydroquinase</shortName>
        <ecNumber evidence="6">4.2.1.10</ecNumber>
    </recommendedName>
    <alternativeName>
        <fullName evidence="6">Type I DHQase</fullName>
    </alternativeName>
    <alternativeName>
        <fullName evidence="6">Type I dehydroquinase</fullName>
        <shortName evidence="6">DHQ1</shortName>
    </alternativeName>
</protein>
<dbReference type="GO" id="GO:0008652">
    <property type="term" value="P:amino acid biosynthetic process"/>
    <property type="evidence" value="ECO:0007669"/>
    <property type="project" value="UniProtKB-KW"/>
</dbReference>
<feature type="binding site" evidence="6">
    <location>
        <position position="209"/>
    </location>
    <ligand>
        <name>3-dehydroquinate</name>
        <dbReference type="ChEBI" id="CHEBI:32364"/>
    </ligand>
</feature>
<evidence type="ECO:0000256" key="3">
    <source>
        <dbReference type="ARBA" id="ARBA00023141"/>
    </source>
</evidence>
<dbReference type="FunFam" id="3.20.20.70:FF:000290">
    <property type="entry name" value="3-dehydroquinate dehydratase"/>
    <property type="match status" value="1"/>
</dbReference>
<reference evidence="7 8" key="1">
    <citation type="submission" date="2018-02" db="EMBL/GenBank/DDBJ databases">
        <title>Complete genome of Nitrosopumilus oxyclinae HCE1.</title>
        <authorList>
            <person name="Qin W."/>
            <person name="Zheng Y."/>
            <person name="Stahl D.A."/>
        </authorList>
    </citation>
    <scope>NUCLEOTIDE SEQUENCE [LARGE SCALE GENOMIC DNA]</scope>
    <source>
        <strain evidence="7 8">HCE1</strain>
    </source>
</reference>
<dbReference type="NCBIfam" id="TIGR01093">
    <property type="entry name" value="aroD"/>
    <property type="match status" value="1"/>
</dbReference>
<name>A0A7D5R4H2_9ARCH</name>
<dbReference type="Proteomes" id="UP000509441">
    <property type="component" value="Chromosome"/>
</dbReference>
<accession>A0A7D5R4H2</accession>
<dbReference type="RefSeq" id="WP_179363284.1">
    <property type="nucleotide sequence ID" value="NZ_CP026994.1"/>
</dbReference>
<dbReference type="Gene3D" id="3.20.20.70">
    <property type="entry name" value="Aldolase class I"/>
    <property type="match status" value="1"/>
</dbReference>
<dbReference type="GO" id="GO:0009423">
    <property type="term" value="P:chorismate biosynthetic process"/>
    <property type="evidence" value="ECO:0007669"/>
    <property type="project" value="UniProtKB-UniRule"/>
</dbReference>
<evidence type="ECO:0000313" key="7">
    <source>
        <dbReference type="EMBL" id="QLH04399.1"/>
    </source>
</evidence>
<dbReference type="OrthoDB" id="34329at2157"/>
<keyword evidence="2 6" id="KW-0028">Amino-acid biosynthesis</keyword>
<dbReference type="EMBL" id="CP026994">
    <property type="protein sequence ID" value="QLH04399.1"/>
    <property type="molecule type" value="Genomic_DNA"/>
</dbReference>
<feature type="binding site" evidence="6">
    <location>
        <position position="62"/>
    </location>
    <ligand>
        <name>3-dehydroquinate</name>
        <dbReference type="ChEBI" id="CHEBI:32364"/>
    </ligand>
</feature>
<dbReference type="AlphaFoldDB" id="A0A7D5R4H2"/>
<comment type="subunit">
    <text evidence="6">Homodimer.</text>
</comment>
<dbReference type="InterPro" id="IPR001381">
    <property type="entry name" value="DHquinase_I"/>
</dbReference>
<keyword evidence="5 6" id="KW-0704">Schiff base</keyword>
<dbReference type="GO" id="GO:0003855">
    <property type="term" value="F:3-dehydroquinate dehydratase activity"/>
    <property type="evidence" value="ECO:0007669"/>
    <property type="project" value="UniProtKB-UniRule"/>
</dbReference>
<dbReference type="GeneID" id="56060890"/>
<comment type="pathway">
    <text evidence="6">Metabolic intermediate biosynthesis; chorismate biosynthesis; chorismate from D-erythrose 4-phosphate and phosphoenolpyruvate: step 3/7.</text>
</comment>
<feature type="active site" description="Proton donor/acceptor" evidence="6">
    <location>
        <position position="121"/>
    </location>
</feature>
<evidence type="ECO:0000256" key="1">
    <source>
        <dbReference type="ARBA" id="ARBA00001864"/>
    </source>
</evidence>
<dbReference type="UniPathway" id="UPA00053">
    <property type="reaction ID" value="UER00086"/>
</dbReference>
<dbReference type="InterPro" id="IPR013785">
    <property type="entry name" value="Aldolase_TIM"/>
</dbReference>
<dbReference type="SUPFAM" id="SSF51569">
    <property type="entry name" value="Aldolase"/>
    <property type="match status" value="1"/>
</dbReference>
<dbReference type="PANTHER" id="PTHR43699:SF1">
    <property type="entry name" value="3-DEHYDROQUINATE DEHYDRATASE"/>
    <property type="match status" value="1"/>
</dbReference>
<dbReference type="KEGG" id="nox:C5F49_03015"/>
<feature type="binding site" evidence="6">
    <location>
        <position position="186"/>
    </location>
    <ligand>
        <name>3-dehydroquinate</name>
        <dbReference type="ChEBI" id="CHEBI:32364"/>
    </ligand>
</feature>
<evidence type="ECO:0000256" key="2">
    <source>
        <dbReference type="ARBA" id="ARBA00022605"/>
    </source>
</evidence>
<keyword evidence="8" id="KW-1185">Reference proteome</keyword>
<evidence type="ECO:0000313" key="8">
    <source>
        <dbReference type="Proteomes" id="UP000509441"/>
    </source>
</evidence>
<gene>
    <name evidence="6 7" type="primary">aroD</name>
    <name evidence="7" type="ORF">C5F49_03015</name>
</gene>
<comment type="catalytic activity">
    <reaction evidence="1 6">
        <text>3-dehydroquinate = 3-dehydroshikimate + H2O</text>
        <dbReference type="Rhea" id="RHEA:21096"/>
        <dbReference type="ChEBI" id="CHEBI:15377"/>
        <dbReference type="ChEBI" id="CHEBI:16630"/>
        <dbReference type="ChEBI" id="CHEBI:32364"/>
        <dbReference type="EC" id="4.2.1.10"/>
    </reaction>
</comment>
<dbReference type="HAMAP" id="MF_00214">
    <property type="entry name" value="AroD"/>
    <property type="match status" value="1"/>
</dbReference>
<proteinExistence type="inferred from homology"/>
<dbReference type="InterPro" id="IPR050146">
    <property type="entry name" value="Type-I_3-dehydroquinase"/>
</dbReference>
<feature type="binding site" evidence="6">
    <location>
        <begin position="32"/>
        <end position="34"/>
    </location>
    <ligand>
        <name>3-dehydroquinate</name>
        <dbReference type="ChEBI" id="CHEBI:32364"/>
    </ligand>
</feature>
<keyword evidence="4 6" id="KW-0456">Lyase</keyword>
<keyword evidence="3 6" id="KW-0057">Aromatic amino acid biosynthesis</keyword>
<dbReference type="PANTHER" id="PTHR43699">
    <property type="entry name" value="3-DEHYDROQUINATE DEHYDRATASE"/>
    <property type="match status" value="1"/>
</dbReference>
<evidence type="ECO:0000256" key="6">
    <source>
        <dbReference type="HAMAP-Rule" id="MF_00214"/>
    </source>
</evidence>
<dbReference type="EC" id="4.2.1.10" evidence="6"/>
<dbReference type="Pfam" id="PF01487">
    <property type="entry name" value="DHquinase_I"/>
    <property type="match status" value="1"/>
</dbReference>
<evidence type="ECO:0000256" key="5">
    <source>
        <dbReference type="ARBA" id="ARBA00023270"/>
    </source>
</evidence>
<dbReference type="GO" id="GO:0046279">
    <property type="term" value="P:3,4-dihydroxybenzoate biosynthetic process"/>
    <property type="evidence" value="ECO:0007669"/>
    <property type="project" value="UniProtKB-ARBA"/>
</dbReference>
<sequence length="223" mass="25379">MKYKTCVSIAEQTPAKTKKRLKIALSKSDYVEVRFDFLRSDQIPETLELIKKDLNRIVCTLRPKNEGGKFSGNEKERIAIIKLIAEYNPFLLDIEFNTLKRNATLTNYLKSTKTKLLVSWHDFKKTPSSAELKKKITLMSKYSSNVKIVSTAKSTDDSTRMLELYSKKGKNNLIAFAMGDYGRISRILCLYLGSPYTYVSLGKAIAPGQFSVDEVKKIINLKK</sequence>
<evidence type="ECO:0000256" key="4">
    <source>
        <dbReference type="ARBA" id="ARBA00023239"/>
    </source>
</evidence>
<feature type="binding site" evidence="6">
    <location>
        <position position="8"/>
    </location>
    <ligand>
        <name>3-dehydroquinate</name>
        <dbReference type="ChEBI" id="CHEBI:32364"/>
    </ligand>
</feature>
<organism evidence="7 8">
    <name type="scientific">Nitrosopumilus oxyclinae</name>
    <dbReference type="NCBI Taxonomy" id="1959104"/>
    <lineage>
        <taxon>Archaea</taxon>
        <taxon>Nitrososphaerota</taxon>
        <taxon>Nitrososphaeria</taxon>
        <taxon>Nitrosopumilales</taxon>
        <taxon>Nitrosopumilaceae</taxon>
        <taxon>Nitrosopumilus</taxon>
    </lineage>
</organism>